<evidence type="ECO:0000313" key="1">
    <source>
        <dbReference type="EMBL" id="GAJ02363.1"/>
    </source>
</evidence>
<sequence length="62" mass="7085">MKRILILSVGDSPVPIVKVVSRERFYHLNNSVTFNGQPIGSEELLNRMIESLDIIIDRHPKV</sequence>
<protein>
    <submittedName>
        <fullName evidence="1">Uncharacterized protein</fullName>
    </submittedName>
</protein>
<comment type="caution">
    <text evidence="1">The sequence shown here is derived from an EMBL/GenBank/DDBJ whole genome shotgun (WGS) entry which is preliminary data.</text>
</comment>
<dbReference type="AlphaFoldDB" id="X1TAJ4"/>
<proteinExistence type="predicted"/>
<organism evidence="1">
    <name type="scientific">marine sediment metagenome</name>
    <dbReference type="NCBI Taxonomy" id="412755"/>
    <lineage>
        <taxon>unclassified sequences</taxon>
        <taxon>metagenomes</taxon>
        <taxon>ecological metagenomes</taxon>
    </lineage>
</organism>
<gene>
    <name evidence="1" type="ORF">S12H4_28286</name>
</gene>
<accession>X1TAJ4</accession>
<reference evidence="1" key="1">
    <citation type="journal article" date="2014" name="Front. Microbiol.">
        <title>High frequency of phylogenetically diverse reductive dehalogenase-homologous genes in deep subseafloor sedimentary metagenomes.</title>
        <authorList>
            <person name="Kawai M."/>
            <person name="Futagami T."/>
            <person name="Toyoda A."/>
            <person name="Takaki Y."/>
            <person name="Nishi S."/>
            <person name="Hori S."/>
            <person name="Arai W."/>
            <person name="Tsubouchi T."/>
            <person name="Morono Y."/>
            <person name="Uchiyama I."/>
            <person name="Ito T."/>
            <person name="Fujiyama A."/>
            <person name="Inagaki F."/>
            <person name="Takami H."/>
        </authorList>
    </citation>
    <scope>NUCLEOTIDE SEQUENCE</scope>
    <source>
        <strain evidence="1">Expedition CK06-06</strain>
    </source>
</reference>
<dbReference type="EMBL" id="BARW01016215">
    <property type="protein sequence ID" value="GAJ02363.1"/>
    <property type="molecule type" value="Genomic_DNA"/>
</dbReference>
<name>X1TAJ4_9ZZZZ</name>